<dbReference type="eggNOG" id="COG5462">
    <property type="taxonomic scope" value="Bacteria"/>
</dbReference>
<keyword evidence="1" id="KW-0175">Coiled coil</keyword>
<feature type="coiled-coil region" evidence="1">
    <location>
        <begin position="27"/>
        <end position="54"/>
    </location>
</feature>
<gene>
    <name evidence="2" type="ORF">rosmuc_03073</name>
</gene>
<dbReference type="PATRIC" id="fig|1288298.3.peg.3085"/>
<proteinExistence type="predicted"/>
<dbReference type="STRING" id="215743.ROSMUCSMR3_03656"/>
<comment type="caution">
    <text evidence="2">The sequence shown here is derived from an EMBL/GenBank/DDBJ whole genome shotgun (WGS) entry which is preliminary data.</text>
</comment>
<dbReference type="HOGENOM" id="CLU_144121_2_0_5"/>
<evidence type="ECO:0000313" key="3">
    <source>
        <dbReference type="Proteomes" id="UP000030021"/>
    </source>
</evidence>
<reference evidence="2 3" key="1">
    <citation type="submission" date="2013-01" db="EMBL/GenBank/DDBJ databases">
        <authorList>
            <person name="Fiebig A."/>
            <person name="Goeker M."/>
            <person name="Klenk H.-P.P."/>
        </authorList>
    </citation>
    <scope>NUCLEOTIDE SEQUENCE [LARGE SCALE GENOMIC DNA]</scope>
    <source>
        <strain evidence="2 3">DSM 17069</strain>
    </source>
</reference>
<evidence type="ECO:0000256" key="1">
    <source>
        <dbReference type="SAM" id="Coils"/>
    </source>
</evidence>
<name>A0A0A0HI07_9RHOB</name>
<sequence length="114" mass="13069">MRSILYVLTALSVIGLAFWAYRENYRTQEAQAKAQALQTAIGEARARLRVLNAEWAYLNRPDRLMDLVELNYDKLGLLPLQPYQFGRVDQVSFPKPAELPITNPVDVSNMEQFP</sequence>
<accession>A0A0A0HI07</accession>
<evidence type="ECO:0000313" key="2">
    <source>
        <dbReference type="EMBL" id="KGM86780.1"/>
    </source>
</evidence>
<organism evidence="2 3">
    <name type="scientific">Roseovarius mucosus DSM 17069</name>
    <dbReference type="NCBI Taxonomy" id="1288298"/>
    <lineage>
        <taxon>Bacteria</taxon>
        <taxon>Pseudomonadati</taxon>
        <taxon>Pseudomonadota</taxon>
        <taxon>Alphaproteobacteria</taxon>
        <taxon>Rhodobacterales</taxon>
        <taxon>Roseobacteraceae</taxon>
        <taxon>Roseovarius</taxon>
    </lineage>
</organism>
<dbReference type="AlphaFoldDB" id="A0A0A0HI07"/>
<dbReference type="RefSeq" id="WP_206018411.1">
    <property type="nucleotide sequence ID" value="NZ_KN293975.1"/>
</dbReference>
<protein>
    <submittedName>
        <fullName evidence="2">Uncharacterized protein</fullName>
    </submittedName>
</protein>
<dbReference type="Proteomes" id="UP000030021">
    <property type="component" value="Unassembled WGS sequence"/>
</dbReference>
<dbReference type="EMBL" id="AONH01000016">
    <property type="protein sequence ID" value="KGM86780.1"/>
    <property type="molecule type" value="Genomic_DNA"/>
</dbReference>